<dbReference type="SUPFAM" id="SSF90123">
    <property type="entry name" value="ABC transporter transmembrane region"/>
    <property type="match status" value="1"/>
</dbReference>
<dbReference type="GO" id="GO:0005524">
    <property type="term" value="F:ATP binding"/>
    <property type="evidence" value="ECO:0007669"/>
    <property type="project" value="UniProtKB-KW"/>
</dbReference>
<proteinExistence type="predicted"/>
<dbReference type="Proteomes" id="UP000681720">
    <property type="component" value="Unassembled WGS sequence"/>
</dbReference>
<feature type="domain" description="ABC transmembrane type-1" evidence="9">
    <location>
        <begin position="1"/>
        <end position="76"/>
    </location>
</feature>
<keyword evidence="8" id="KW-0472">Membrane</keyword>
<keyword evidence="6" id="KW-0067">ATP-binding</keyword>
<keyword evidence="2" id="KW-0813">Transport</keyword>
<dbReference type="EMBL" id="CAJOBJ010381926">
    <property type="protein sequence ID" value="CAF5227737.1"/>
    <property type="molecule type" value="Genomic_DNA"/>
</dbReference>
<evidence type="ECO:0000256" key="4">
    <source>
        <dbReference type="ARBA" id="ARBA00022737"/>
    </source>
</evidence>
<organism evidence="10 11">
    <name type="scientific">Rotaria magnacalcarata</name>
    <dbReference type="NCBI Taxonomy" id="392030"/>
    <lineage>
        <taxon>Eukaryota</taxon>
        <taxon>Metazoa</taxon>
        <taxon>Spiralia</taxon>
        <taxon>Gnathifera</taxon>
        <taxon>Rotifera</taxon>
        <taxon>Eurotatoria</taxon>
        <taxon>Bdelloidea</taxon>
        <taxon>Philodinida</taxon>
        <taxon>Philodinidae</taxon>
        <taxon>Rotaria</taxon>
    </lineage>
</organism>
<dbReference type="InterPro" id="IPR011527">
    <property type="entry name" value="ABC1_TM_dom"/>
</dbReference>
<keyword evidence="5" id="KW-0547">Nucleotide-binding</keyword>
<dbReference type="GO" id="GO:0012505">
    <property type="term" value="C:endomembrane system"/>
    <property type="evidence" value="ECO:0007669"/>
    <property type="project" value="UniProtKB-SubCell"/>
</dbReference>
<evidence type="ECO:0000256" key="8">
    <source>
        <dbReference type="ARBA" id="ARBA00023136"/>
    </source>
</evidence>
<accession>A0A8S3K5H3</accession>
<comment type="caution">
    <text evidence="10">The sequence shown here is derived from an EMBL/GenBank/DDBJ whole genome shotgun (WGS) entry which is preliminary data.</text>
</comment>
<dbReference type="AlphaFoldDB" id="A0A8S3K5H3"/>
<dbReference type="InterPro" id="IPR050173">
    <property type="entry name" value="ABC_transporter_C-like"/>
</dbReference>
<comment type="subcellular location">
    <subcellularLocation>
        <location evidence="1">Endomembrane system</location>
        <topology evidence="1">Multi-pass membrane protein</topology>
    </subcellularLocation>
</comment>
<dbReference type="InterPro" id="IPR036640">
    <property type="entry name" value="ABC1_TM_sf"/>
</dbReference>
<evidence type="ECO:0000256" key="6">
    <source>
        <dbReference type="ARBA" id="ARBA00022840"/>
    </source>
</evidence>
<dbReference type="PANTHER" id="PTHR24223:SF443">
    <property type="entry name" value="MULTIDRUG-RESISTANCE LIKE PROTEIN 1, ISOFORM I"/>
    <property type="match status" value="1"/>
</dbReference>
<dbReference type="PROSITE" id="PS50929">
    <property type="entry name" value="ABC_TM1F"/>
    <property type="match status" value="1"/>
</dbReference>
<evidence type="ECO:0000256" key="5">
    <source>
        <dbReference type="ARBA" id="ARBA00022741"/>
    </source>
</evidence>
<gene>
    <name evidence="10" type="ORF">GIL414_LOCUS87789</name>
</gene>
<dbReference type="GO" id="GO:0016020">
    <property type="term" value="C:membrane"/>
    <property type="evidence" value="ECO:0007669"/>
    <property type="project" value="InterPro"/>
</dbReference>
<keyword evidence="7" id="KW-1133">Transmembrane helix</keyword>
<feature type="non-terminal residue" evidence="10">
    <location>
        <position position="1"/>
    </location>
</feature>
<evidence type="ECO:0000256" key="2">
    <source>
        <dbReference type="ARBA" id="ARBA00022448"/>
    </source>
</evidence>
<dbReference type="PANTHER" id="PTHR24223">
    <property type="entry name" value="ATP-BINDING CASSETTE SUB-FAMILY C"/>
    <property type="match status" value="1"/>
</dbReference>
<dbReference type="Gene3D" id="1.20.1560.10">
    <property type="entry name" value="ABC transporter type 1, transmembrane domain"/>
    <property type="match status" value="1"/>
</dbReference>
<dbReference type="GO" id="GO:0140359">
    <property type="term" value="F:ABC-type transporter activity"/>
    <property type="evidence" value="ECO:0007669"/>
    <property type="project" value="InterPro"/>
</dbReference>
<evidence type="ECO:0000256" key="3">
    <source>
        <dbReference type="ARBA" id="ARBA00022692"/>
    </source>
</evidence>
<keyword evidence="4" id="KW-0677">Repeat</keyword>
<dbReference type="Pfam" id="PF00664">
    <property type="entry name" value="ABC_membrane"/>
    <property type="match status" value="1"/>
</dbReference>
<evidence type="ECO:0000256" key="1">
    <source>
        <dbReference type="ARBA" id="ARBA00004127"/>
    </source>
</evidence>
<keyword evidence="3" id="KW-0812">Transmembrane</keyword>
<reference evidence="10" key="1">
    <citation type="submission" date="2021-02" db="EMBL/GenBank/DDBJ databases">
        <authorList>
            <person name="Nowell W R."/>
        </authorList>
    </citation>
    <scope>NUCLEOTIDE SEQUENCE</scope>
</reference>
<evidence type="ECO:0000313" key="11">
    <source>
        <dbReference type="Proteomes" id="UP000681720"/>
    </source>
</evidence>
<evidence type="ECO:0000313" key="10">
    <source>
        <dbReference type="EMBL" id="CAF5227737.1"/>
    </source>
</evidence>
<protein>
    <recommendedName>
        <fullName evidence="9">ABC transmembrane type-1 domain-containing protein</fullName>
    </recommendedName>
</protein>
<evidence type="ECO:0000256" key="7">
    <source>
        <dbReference type="ARBA" id="ARBA00022989"/>
    </source>
</evidence>
<evidence type="ECO:0000259" key="9">
    <source>
        <dbReference type="PROSITE" id="PS50929"/>
    </source>
</evidence>
<sequence length="76" mass="8831">MSSSRQLRRLDSVTRSSIYANFSETIQGLTSIRAYQAQQRFIDLSDKFMDRNQSYHLASSVSNRWLGLRLEMIANL</sequence>
<name>A0A8S3K5H3_9BILA</name>